<gene>
    <name evidence="3" type="ORF">MBHS_03650</name>
</gene>
<dbReference type="OrthoDB" id="9807628at2"/>
<feature type="domain" description="VWFA" evidence="2">
    <location>
        <begin position="102"/>
        <end position="305"/>
    </location>
</feature>
<dbReference type="InterPro" id="IPR036465">
    <property type="entry name" value="vWFA_dom_sf"/>
</dbReference>
<feature type="transmembrane region" description="Helical" evidence="1">
    <location>
        <begin position="70"/>
        <end position="89"/>
    </location>
</feature>
<protein>
    <submittedName>
        <fullName evidence="3">von Willebrand factor type A domain protein</fullName>
    </submittedName>
</protein>
<dbReference type="SMART" id="SM00327">
    <property type="entry name" value="VWA"/>
    <property type="match status" value="1"/>
</dbReference>
<dbReference type="InterPro" id="IPR050768">
    <property type="entry name" value="UPF0353/GerABKA_families"/>
</dbReference>
<dbReference type="EMBL" id="FMSV02000540">
    <property type="protein sequence ID" value="SEH07765.1"/>
    <property type="molecule type" value="Genomic_DNA"/>
</dbReference>
<dbReference type="Proteomes" id="UP000236724">
    <property type="component" value="Unassembled WGS sequence"/>
</dbReference>
<evidence type="ECO:0000313" key="4">
    <source>
        <dbReference type="Proteomes" id="UP000236724"/>
    </source>
</evidence>
<dbReference type="Gene3D" id="3.40.50.410">
    <property type="entry name" value="von Willebrand factor, type A domain"/>
    <property type="match status" value="1"/>
</dbReference>
<proteinExistence type="predicted"/>
<dbReference type="RefSeq" id="WP_103921387.1">
    <property type="nucleotide sequence ID" value="NZ_FMSV02000540.1"/>
</dbReference>
<dbReference type="SUPFAM" id="SSF53300">
    <property type="entry name" value="vWA-like"/>
    <property type="match status" value="1"/>
</dbReference>
<reference evidence="3 4" key="1">
    <citation type="submission" date="2016-10" db="EMBL/GenBank/DDBJ databases">
        <authorList>
            <person name="de Groot N.N."/>
        </authorList>
    </citation>
    <scope>NUCLEOTIDE SEQUENCE [LARGE SCALE GENOMIC DNA]</scope>
    <source>
        <strain evidence="3">MBHS1</strain>
    </source>
</reference>
<accession>A0A1H6FFF1</accession>
<dbReference type="PROSITE" id="PS50234">
    <property type="entry name" value="VWFA"/>
    <property type="match status" value="1"/>
</dbReference>
<dbReference type="InterPro" id="IPR002035">
    <property type="entry name" value="VWF_A"/>
</dbReference>
<dbReference type="PANTHER" id="PTHR22550">
    <property type="entry name" value="SPORE GERMINATION PROTEIN"/>
    <property type="match status" value="1"/>
</dbReference>
<feature type="transmembrane region" description="Helical" evidence="1">
    <location>
        <begin position="12"/>
        <end position="29"/>
    </location>
</feature>
<name>A0A1H6FFF1_9GAMM</name>
<dbReference type="Pfam" id="PF13519">
    <property type="entry name" value="VWA_2"/>
    <property type="match status" value="1"/>
</dbReference>
<keyword evidence="1" id="KW-1133">Transmembrane helix</keyword>
<evidence type="ECO:0000256" key="1">
    <source>
        <dbReference type="SAM" id="Phobius"/>
    </source>
</evidence>
<keyword evidence="1" id="KW-0472">Membrane</keyword>
<dbReference type="AlphaFoldDB" id="A0A1H6FFF1"/>
<sequence>MLAPEPAGFHFAQAAWLYLLLLPLILWLLPPGKQSVRNEQERLRRYADTHLLPHVLIYPEAEARRKRQSLMLWAALWIFGVLAMAGPRWDFRDVNVFQPGSDLVVLMDLSRSMAVNDVRPSRLGRARQEVMDLLDNTQGVRVGIIAFATIAHVVAPITEDSHTLKYTLTSLSTDLVRLQGSRLTRALDRAEQLFAGQPDGNSRAVLLLSDGDFNEPDLAQRIQTLRAQGIHFYVLGIGTEKGSRVPAPKETSANWVLDPKGQAVVSKLNEAQLEKLADMGGGFYQRAHYKDNDTKALMQQIQSDAPPVLERNPLRLWNERYYLPLILLMLLLLMRFRRGSAVLRH</sequence>
<organism evidence="3 4">
    <name type="scientific">Candidatus Venteria ishoeyi</name>
    <dbReference type="NCBI Taxonomy" id="1899563"/>
    <lineage>
        <taxon>Bacteria</taxon>
        <taxon>Pseudomonadati</taxon>
        <taxon>Pseudomonadota</taxon>
        <taxon>Gammaproteobacteria</taxon>
        <taxon>Thiotrichales</taxon>
        <taxon>Thiotrichaceae</taxon>
        <taxon>Venteria</taxon>
    </lineage>
</organism>
<keyword evidence="1" id="KW-0812">Transmembrane</keyword>
<dbReference type="PANTHER" id="PTHR22550:SF14">
    <property type="entry name" value="VWFA DOMAIN-CONTAINING PROTEIN"/>
    <property type="match status" value="1"/>
</dbReference>
<keyword evidence="4" id="KW-1185">Reference proteome</keyword>
<evidence type="ECO:0000313" key="3">
    <source>
        <dbReference type="EMBL" id="SEH07765.1"/>
    </source>
</evidence>
<evidence type="ECO:0000259" key="2">
    <source>
        <dbReference type="PROSITE" id="PS50234"/>
    </source>
</evidence>